<dbReference type="EMBL" id="GGEC01050273">
    <property type="protein sequence ID" value="MBX30757.1"/>
    <property type="molecule type" value="Transcribed_RNA"/>
</dbReference>
<evidence type="ECO:0000313" key="1">
    <source>
        <dbReference type="EMBL" id="MBX30757.1"/>
    </source>
</evidence>
<protein>
    <submittedName>
        <fullName evidence="1">Uncharacterized protein LOC107261271</fullName>
    </submittedName>
</protein>
<name>A0A2P2MKN5_RHIMU</name>
<reference evidence="1" key="1">
    <citation type="submission" date="2018-02" db="EMBL/GenBank/DDBJ databases">
        <title>Rhizophora mucronata_Transcriptome.</title>
        <authorList>
            <person name="Meera S.P."/>
            <person name="Sreeshan A."/>
            <person name="Augustine A."/>
        </authorList>
    </citation>
    <scope>NUCLEOTIDE SEQUENCE</scope>
    <source>
        <tissue evidence="1">Leaf</tissue>
    </source>
</reference>
<proteinExistence type="predicted"/>
<sequence>MVLIIPPLLKRIRPRIITYIKRGKIRNVKCCTHIILTRKIQLISIVINSGYNLKGTISSGL</sequence>
<dbReference type="AlphaFoldDB" id="A0A2P2MKN5"/>
<organism evidence="1">
    <name type="scientific">Rhizophora mucronata</name>
    <name type="common">Asiatic mangrove</name>
    <dbReference type="NCBI Taxonomy" id="61149"/>
    <lineage>
        <taxon>Eukaryota</taxon>
        <taxon>Viridiplantae</taxon>
        <taxon>Streptophyta</taxon>
        <taxon>Embryophyta</taxon>
        <taxon>Tracheophyta</taxon>
        <taxon>Spermatophyta</taxon>
        <taxon>Magnoliopsida</taxon>
        <taxon>eudicotyledons</taxon>
        <taxon>Gunneridae</taxon>
        <taxon>Pentapetalae</taxon>
        <taxon>rosids</taxon>
        <taxon>fabids</taxon>
        <taxon>Malpighiales</taxon>
        <taxon>Rhizophoraceae</taxon>
        <taxon>Rhizophora</taxon>
    </lineage>
</organism>
<accession>A0A2P2MKN5</accession>